<dbReference type="Pfam" id="PF13365">
    <property type="entry name" value="Trypsin_2"/>
    <property type="match status" value="1"/>
</dbReference>
<dbReference type="PRINTS" id="PR00834">
    <property type="entry name" value="PROTEASES2C"/>
</dbReference>
<comment type="similarity">
    <text evidence="1">Belongs to the peptidase S1C family.</text>
</comment>
<keyword evidence="3" id="KW-0560">Oxidoreductase</keyword>
<evidence type="ECO:0000256" key="1">
    <source>
        <dbReference type="ARBA" id="ARBA00010541"/>
    </source>
</evidence>
<sequence>MQRAFKTKILAGSASAILLATTTLAIPRPAGGAAAPAARIAPAAGPTSFADIIARVAPAVVSIDVARPAGPRANFAQLLPGPPFGFRFGPPDEDAPPRLPDARVSGSGFFISPDGYVVTNNHVVENATKVTVRLNDGRELDARIVGRDPLTDLAVLKVNASGLAYVSFETAARPRVGDWVIAMGNPFGLGGTATTGIVSAYGRDIGEAYVDYLQIDAPINRGNSGGPAFDVYGRVIGVNTAIYSPSGGSVGIGFAIPADIADR</sequence>
<keyword evidence="2" id="KW-0732">Signal</keyword>
<dbReference type="GO" id="GO:0032440">
    <property type="term" value="F:2-alkenal reductase [NAD(P)H] activity"/>
    <property type="evidence" value="ECO:0007669"/>
    <property type="project" value="UniProtKB-EC"/>
</dbReference>
<organism evidence="3 4">
    <name type="scientific">Ricinus communis</name>
    <name type="common">Castor bean</name>
    <dbReference type="NCBI Taxonomy" id="3988"/>
    <lineage>
        <taxon>Eukaryota</taxon>
        <taxon>Viridiplantae</taxon>
        <taxon>Streptophyta</taxon>
        <taxon>Embryophyta</taxon>
        <taxon>Tracheophyta</taxon>
        <taxon>Spermatophyta</taxon>
        <taxon>Magnoliopsida</taxon>
        <taxon>eudicotyledons</taxon>
        <taxon>Gunneridae</taxon>
        <taxon>Pentapetalae</taxon>
        <taxon>rosids</taxon>
        <taxon>fabids</taxon>
        <taxon>Malpighiales</taxon>
        <taxon>Euphorbiaceae</taxon>
        <taxon>Acalyphoideae</taxon>
        <taxon>Acalypheae</taxon>
        <taxon>Ricinus</taxon>
    </lineage>
</organism>
<dbReference type="PANTHER" id="PTHR22939:SF130">
    <property type="entry name" value="PERIPLASMIC SERINE ENDOPROTEASE DEGP-LIKE-RELATED"/>
    <property type="match status" value="1"/>
</dbReference>
<keyword evidence="4" id="KW-1185">Reference proteome</keyword>
<dbReference type="Gene3D" id="2.40.10.120">
    <property type="match status" value="1"/>
</dbReference>
<dbReference type="AlphaFoldDB" id="B9TQ92"/>
<keyword evidence="3" id="KW-0645">Protease</keyword>
<reference evidence="4" key="1">
    <citation type="journal article" date="2010" name="Nat. Biotechnol.">
        <title>Draft genome sequence of the oilseed species Ricinus communis.</title>
        <authorList>
            <person name="Chan A.P."/>
            <person name="Crabtree J."/>
            <person name="Zhao Q."/>
            <person name="Lorenzi H."/>
            <person name="Orvis J."/>
            <person name="Puiu D."/>
            <person name="Melake-Berhan A."/>
            <person name="Jones K.M."/>
            <person name="Redman J."/>
            <person name="Chen G."/>
            <person name="Cahoon E.B."/>
            <person name="Gedil M."/>
            <person name="Stanke M."/>
            <person name="Haas B.J."/>
            <person name="Wortman J.R."/>
            <person name="Fraser-Liggett C.M."/>
            <person name="Ravel J."/>
            <person name="Rabinowicz P.D."/>
        </authorList>
    </citation>
    <scope>NUCLEOTIDE SEQUENCE [LARGE SCALE GENOMIC DNA]</scope>
    <source>
        <strain evidence="4">cv. Hale</strain>
    </source>
</reference>
<evidence type="ECO:0000256" key="2">
    <source>
        <dbReference type="SAM" id="SignalP"/>
    </source>
</evidence>
<proteinExistence type="inferred from homology"/>
<dbReference type="eggNOG" id="KOG1320">
    <property type="taxonomic scope" value="Eukaryota"/>
</dbReference>
<dbReference type="PANTHER" id="PTHR22939">
    <property type="entry name" value="SERINE PROTEASE FAMILY S1C HTRA-RELATED"/>
    <property type="match status" value="1"/>
</dbReference>
<dbReference type="InterPro" id="IPR009003">
    <property type="entry name" value="Peptidase_S1_PA"/>
</dbReference>
<gene>
    <name evidence="3" type="ORF">RCOM_2042320</name>
</gene>
<dbReference type="STRING" id="3988.B9TQ92"/>
<dbReference type="InParanoid" id="B9TQ92"/>
<feature type="chain" id="PRO_5002892571" evidence="2">
    <location>
        <begin position="26"/>
        <end position="263"/>
    </location>
</feature>
<keyword evidence="3" id="KW-0378">Hydrolase</keyword>
<dbReference type="EC" id="1.3.1.74" evidence="3"/>
<dbReference type="GO" id="GO:0006508">
    <property type="term" value="P:proteolysis"/>
    <property type="evidence" value="ECO:0007669"/>
    <property type="project" value="UniProtKB-KW"/>
</dbReference>
<dbReference type="GO" id="GO:0004252">
    <property type="term" value="F:serine-type endopeptidase activity"/>
    <property type="evidence" value="ECO:0007669"/>
    <property type="project" value="InterPro"/>
</dbReference>
<dbReference type="InterPro" id="IPR001940">
    <property type="entry name" value="Peptidase_S1C"/>
</dbReference>
<protein>
    <submittedName>
        <fullName evidence="3">Protease degQ, putative</fullName>
        <ecNumber evidence="3">1.3.1.74</ecNumber>
    </submittedName>
</protein>
<accession>B9TQ92</accession>
<evidence type="ECO:0000313" key="4">
    <source>
        <dbReference type="Proteomes" id="UP000008311"/>
    </source>
</evidence>
<name>B9TQ92_RICCO</name>
<dbReference type="Proteomes" id="UP000008311">
    <property type="component" value="Unassembled WGS sequence"/>
</dbReference>
<evidence type="ECO:0000313" key="3">
    <source>
        <dbReference type="EMBL" id="EEF21972.1"/>
    </source>
</evidence>
<dbReference type="SUPFAM" id="SSF50494">
    <property type="entry name" value="Trypsin-like serine proteases"/>
    <property type="match status" value="1"/>
</dbReference>
<dbReference type="EMBL" id="EQ998279">
    <property type="protein sequence ID" value="EEF21972.1"/>
    <property type="molecule type" value="Genomic_DNA"/>
</dbReference>
<feature type="signal peptide" evidence="2">
    <location>
        <begin position="1"/>
        <end position="25"/>
    </location>
</feature>
<feature type="non-terminal residue" evidence="3">
    <location>
        <position position="263"/>
    </location>
</feature>